<dbReference type="RefSeq" id="WP_275650824.1">
    <property type="nucleotide sequence ID" value="NZ_JARFVA010000009.1"/>
</dbReference>
<evidence type="ECO:0000313" key="2">
    <source>
        <dbReference type="EMBL" id="MDF0709055.1"/>
    </source>
</evidence>
<keyword evidence="2" id="KW-0378">Hydrolase</keyword>
<keyword evidence="3" id="KW-1185">Reference proteome</keyword>
<evidence type="ECO:0000313" key="3">
    <source>
        <dbReference type="Proteomes" id="UP001217083"/>
    </source>
</evidence>
<protein>
    <submittedName>
        <fullName evidence="2">Zinc-dependent metalloprotease</fullName>
    </submittedName>
</protein>
<dbReference type="PANTHER" id="PTHR38478">
    <property type="entry name" value="PEPTIDASE M1A AND M12B"/>
    <property type="match status" value="1"/>
</dbReference>
<comment type="caution">
    <text evidence="2">The sequence shown here is derived from an EMBL/GenBank/DDBJ whole genome shotgun (WGS) entry which is preliminary data.</text>
</comment>
<dbReference type="PANTHER" id="PTHR38478:SF1">
    <property type="entry name" value="ZINC DEPENDENT METALLOPROTEASE DOMAIN LIPOPROTEIN"/>
    <property type="match status" value="1"/>
</dbReference>
<reference evidence="2 3" key="1">
    <citation type="submission" date="2023-03" db="EMBL/GenBank/DDBJ databases">
        <title>Muricauda XX sp. nov. and Muricauda XXX sp. nov., two novel species isolated from Okinawa Trough.</title>
        <authorList>
            <person name="Cao W."/>
            <person name="Deng X."/>
        </authorList>
    </citation>
    <scope>NUCLEOTIDE SEQUENCE [LARGE SCALE GENOMIC DNA]</scope>
    <source>
        <strain evidence="2 3">81s02</strain>
    </source>
</reference>
<organism evidence="2 3">
    <name type="scientific">Flagellimonas okinawensis</name>
    <dbReference type="NCBI Taxonomy" id="3031324"/>
    <lineage>
        <taxon>Bacteria</taxon>
        <taxon>Pseudomonadati</taxon>
        <taxon>Bacteroidota</taxon>
        <taxon>Flavobacteriia</taxon>
        <taxon>Flavobacteriales</taxon>
        <taxon>Flavobacteriaceae</taxon>
        <taxon>Flagellimonas</taxon>
    </lineage>
</organism>
<sequence length="763" mass="88144">MKYFFWIWVMCTLPYCGVCQSNDGRSGIGKGDTTAPFLNADMEEDRLYIELPESSLGKPILLTRIGRLTRYETKQVVFRKSGGLMYLEEPRIWSETGIWLPVQDDPKLERNVLGVFPIVEADVNGYRFDITDMLFDRSLGWEVLNDEPPVPSLAKVIGTKQLGDEVMVKIQMGRQMDRAKILQPVHYSFMKLTKPMEPRRFDYRMSYWIESRSPGRNHTKDEVGSIARRRLEKKYKDRKMSVPIRPITLTLSPDIPKKWRPYVKAGIEEWLPAFESAGFKDAIVVKEVDSLDSWSKYSLGNSMVRWMGNGNIRRFGEKPSGSTVNYVVDQRSGEIIKSDVLLRTSYEHLMDEYFVRCAALDERARSYPFTDELLGELLQSLVAHETGHSLGITDNNFGEYRYPVERMGDANWLESMGHTPSIMNYARHNNLAQPEDRVPPSLLIQKTGPTDAYYIRWAYQEFAADMPSEERADSLEAIIRLQDTVPWYRFTYNRWDYMGPVSTDEVVESDNPIQGARLALRNLEQAIALLPMINRGKKDNVLMERLHRKGIKLWYHIMKNVNSLIGGYEIFYKAMDQPGKMYEPIPLAIQQEAMEFLLDQIFDPPAWLAHPSFLTNSKLTVYPDHLLLNQESLIKEMFGPRFLKRLQYMGTLQGFEGVMKNYFGQFQAELFTELNDEVAVGPRKQGLQSTYIDWLIGAIEREPSDISNSSRSFVHTDYTKGIMVGQLMELKNQLGEKLSKDKDLRDKGHWKRCLSKLDRAFGP</sequence>
<proteinExistence type="predicted"/>
<keyword evidence="2" id="KW-0645">Protease</keyword>
<dbReference type="EMBL" id="JARFVA010000009">
    <property type="protein sequence ID" value="MDF0709055.1"/>
    <property type="molecule type" value="Genomic_DNA"/>
</dbReference>
<accession>A0ABT5XTB4</accession>
<feature type="domain" description="EcxA zinc-binding" evidence="1">
    <location>
        <begin position="368"/>
        <end position="675"/>
    </location>
</feature>
<dbReference type="Pfam" id="PF16313">
    <property type="entry name" value="DUF4953"/>
    <property type="match status" value="1"/>
</dbReference>
<dbReference type="InterPro" id="IPR032534">
    <property type="entry name" value="EcxA_zinc-bd"/>
</dbReference>
<dbReference type="Proteomes" id="UP001217083">
    <property type="component" value="Unassembled WGS sequence"/>
</dbReference>
<dbReference type="SUPFAM" id="SSF55486">
    <property type="entry name" value="Metalloproteases ('zincins'), catalytic domain"/>
    <property type="match status" value="1"/>
</dbReference>
<name>A0ABT5XTB4_9FLAO</name>
<evidence type="ECO:0000259" key="1">
    <source>
        <dbReference type="Pfam" id="PF16313"/>
    </source>
</evidence>
<gene>
    <name evidence="2" type="ORF">PY091_17720</name>
</gene>
<keyword evidence="2" id="KW-0482">Metalloprotease</keyword>
<dbReference type="GO" id="GO:0008237">
    <property type="term" value="F:metallopeptidase activity"/>
    <property type="evidence" value="ECO:0007669"/>
    <property type="project" value="UniProtKB-KW"/>
</dbReference>